<dbReference type="PIRSF" id="PIRSF001480">
    <property type="entry name" value="Mannose-6-phosphate_isomerase"/>
    <property type="match status" value="1"/>
</dbReference>
<evidence type="ECO:0000256" key="13">
    <source>
        <dbReference type="RuleBase" id="RU004189"/>
    </source>
</evidence>
<dbReference type="Pfam" id="PF01238">
    <property type="entry name" value="PMI_typeI_C"/>
    <property type="match status" value="1"/>
</dbReference>
<feature type="domain" description="Phosphomannose isomerase type I catalytic" evidence="16">
    <location>
        <begin position="28"/>
        <end position="186"/>
    </location>
</feature>
<dbReference type="PANTHER" id="PTHR10309:SF0">
    <property type="entry name" value="MANNOSE-6-PHOSPHATE ISOMERASE"/>
    <property type="match status" value="1"/>
</dbReference>
<feature type="domain" description="Phosphomannose isomerase type I C-terminal" evidence="15">
    <location>
        <begin position="370"/>
        <end position="414"/>
    </location>
</feature>
<dbReference type="InterPro" id="IPR016305">
    <property type="entry name" value="Mannose-6-P_Isomerase"/>
</dbReference>
<dbReference type="InterPro" id="IPR011051">
    <property type="entry name" value="RmlC_Cupin_sf"/>
</dbReference>
<sequence>MATHRIEHIKDHLNNKSGDKMATTTQRVFRLIPGVQSYDWGIKGGATSSRVASFASATEELGFKAEDDKPYAELWMGTHPSLPSRVVIDGKQDGEYEALSSLLEKHPELIGDKVVAKFADEKPGCLPFLFKVLSVGKALSIQAHPDKALGKRLHEQRPDVYKDPNHKPEMAIALTPFRGFCGFRPLREIVHFIKSVPEFAQLVKITPEELDRATSLSDEREIKAMLKKIFANLMNSPPSLYEPLAAQLSERFSAKDTVEGVQEVEQNLVLKLAEEFPRDVGIFCTFLLNISTLNPGEALFLQANEPHAYLEGEILECMASSDNVVRAGLTPKLRDTETLIEMCTYQSGSDRGRLQGVQWGKSSPKQEVEALLYDPPIEEFSVVTTRMGKATAKVCNQAVDGPSILLVLQGEVEVLEDGQGEEEKAGVGLKMGQLAFIAAGTKIEIKNVGEGEVGLARAFVEA</sequence>
<comment type="similarity">
    <text evidence="4 13">Belongs to the mannose-6-phosphate isomerase type 1 family.</text>
</comment>
<dbReference type="AlphaFoldDB" id="A0A5C3ENM6"/>
<dbReference type="PANTHER" id="PTHR10309">
    <property type="entry name" value="MANNOSE-6-PHOSPHATE ISOMERASE"/>
    <property type="match status" value="1"/>
</dbReference>
<dbReference type="InterPro" id="IPR046456">
    <property type="entry name" value="PMI_typeI_C"/>
</dbReference>
<dbReference type="GO" id="GO:0005829">
    <property type="term" value="C:cytosol"/>
    <property type="evidence" value="ECO:0007669"/>
    <property type="project" value="TreeGrafter"/>
</dbReference>
<dbReference type="EMBL" id="OOIN01000040">
    <property type="protein sequence ID" value="SPO31690.1"/>
    <property type="molecule type" value="Genomic_DNA"/>
</dbReference>
<feature type="binding site" evidence="11">
    <location>
        <position position="144"/>
    </location>
    <ligand>
        <name>Zn(2+)</name>
        <dbReference type="ChEBI" id="CHEBI:29105"/>
    </ligand>
</feature>
<evidence type="ECO:0000313" key="19">
    <source>
        <dbReference type="Proteomes" id="UP000324022"/>
    </source>
</evidence>
<dbReference type="GO" id="GO:0009298">
    <property type="term" value="P:GDP-mannose biosynthetic process"/>
    <property type="evidence" value="ECO:0007669"/>
    <property type="project" value="UniProtKB-UniPathway"/>
</dbReference>
<name>A0A5C3ENM6_9BASI</name>
<dbReference type="PROSITE" id="PS00966">
    <property type="entry name" value="PMI_I_2"/>
    <property type="match status" value="1"/>
</dbReference>
<dbReference type="PRINTS" id="PR00714">
    <property type="entry name" value="MAN6PISMRASE"/>
</dbReference>
<comment type="catalytic activity">
    <reaction evidence="1 12">
        <text>D-mannose 6-phosphate = D-fructose 6-phosphate</text>
        <dbReference type="Rhea" id="RHEA:12356"/>
        <dbReference type="ChEBI" id="CHEBI:58735"/>
        <dbReference type="ChEBI" id="CHEBI:61527"/>
        <dbReference type="EC" id="5.3.1.8"/>
    </reaction>
</comment>
<feature type="binding site" evidence="11">
    <location>
        <position position="307"/>
    </location>
    <ligand>
        <name>Zn(2+)</name>
        <dbReference type="ChEBI" id="CHEBI:29105"/>
    </ligand>
</feature>
<proteinExistence type="inferred from homology"/>
<dbReference type="GO" id="GO:0004476">
    <property type="term" value="F:mannose-6-phosphate isomerase activity"/>
    <property type="evidence" value="ECO:0007669"/>
    <property type="project" value="UniProtKB-EC"/>
</dbReference>
<evidence type="ECO:0000256" key="6">
    <source>
        <dbReference type="ARBA" id="ARBA00018236"/>
    </source>
</evidence>
<evidence type="ECO:0000256" key="2">
    <source>
        <dbReference type="ARBA" id="ARBA00002564"/>
    </source>
</evidence>
<dbReference type="PROSITE" id="PS00965">
    <property type="entry name" value="PMI_I_1"/>
    <property type="match status" value="1"/>
</dbReference>
<accession>A0A5C3ENM6</accession>
<evidence type="ECO:0000256" key="11">
    <source>
        <dbReference type="PIRSR" id="PIRSR001480-2"/>
    </source>
</evidence>
<keyword evidence="8 11" id="KW-0862">Zinc</keyword>
<dbReference type="SUPFAM" id="SSF51182">
    <property type="entry name" value="RmlC-like cupins"/>
    <property type="match status" value="1"/>
</dbReference>
<keyword evidence="19" id="KW-1185">Reference proteome</keyword>
<dbReference type="InterPro" id="IPR046458">
    <property type="entry name" value="PMI_typeI_hel"/>
</dbReference>
<comment type="pathway">
    <text evidence="3 14">Nucleotide-sugar biosynthesis; GDP-alpha-D-mannose biosynthesis; alpha-D-mannose 1-phosphate from D-fructose 6-phosphate: step 1/2.</text>
</comment>
<evidence type="ECO:0000256" key="7">
    <source>
        <dbReference type="ARBA" id="ARBA00022723"/>
    </source>
</evidence>
<dbReference type="OrthoDB" id="6605218at2759"/>
<keyword evidence="9 12" id="KW-0413">Isomerase</keyword>
<evidence type="ECO:0000256" key="9">
    <source>
        <dbReference type="ARBA" id="ARBA00023235"/>
    </source>
</evidence>
<evidence type="ECO:0000256" key="8">
    <source>
        <dbReference type="ARBA" id="ARBA00022833"/>
    </source>
</evidence>
<comment type="cofactor">
    <cofactor evidence="11 12">
        <name>Zn(2+)</name>
        <dbReference type="ChEBI" id="CHEBI:29105"/>
    </cofactor>
    <text evidence="11 12">Binds 1 zinc ion per subunit.</text>
</comment>
<keyword evidence="7 11" id="KW-0479">Metal-binding</keyword>
<feature type="domain" description="Phosphomannose isomerase type I helical insertion" evidence="17">
    <location>
        <begin position="208"/>
        <end position="288"/>
    </location>
</feature>
<comment type="function">
    <text evidence="2">Involved in the synthesis of the GDP-mannose and dolichol-phosphate-mannose required for a number of critical mannosyl transfer reactions.</text>
</comment>
<dbReference type="EC" id="5.3.1.8" evidence="5 12"/>
<organism evidence="18 19">
    <name type="scientific">Ustilago trichophora</name>
    <dbReference type="NCBI Taxonomy" id="86804"/>
    <lineage>
        <taxon>Eukaryota</taxon>
        <taxon>Fungi</taxon>
        <taxon>Dikarya</taxon>
        <taxon>Basidiomycota</taxon>
        <taxon>Ustilaginomycotina</taxon>
        <taxon>Ustilaginomycetes</taxon>
        <taxon>Ustilaginales</taxon>
        <taxon>Ustilaginaceae</taxon>
        <taxon>Ustilago</taxon>
    </lineage>
</organism>
<dbReference type="InterPro" id="IPR018050">
    <property type="entry name" value="Pmannose_isomerase-type1_CS"/>
</dbReference>
<evidence type="ECO:0000256" key="3">
    <source>
        <dbReference type="ARBA" id="ARBA00004666"/>
    </source>
</evidence>
<feature type="binding site" evidence="11">
    <location>
        <position position="169"/>
    </location>
    <ligand>
        <name>Zn(2+)</name>
        <dbReference type="ChEBI" id="CHEBI:29105"/>
    </ligand>
</feature>
<protein>
    <recommendedName>
        <fullName evidence="6 12">Mannose-6-phosphate isomerase</fullName>
        <ecNumber evidence="5 12">5.3.1.8</ecNumber>
    </recommendedName>
</protein>
<evidence type="ECO:0000256" key="14">
    <source>
        <dbReference type="RuleBase" id="RU004248"/>
    </source>
</evidence>
<evidence type="ECO:0000256" key="4">
    <source>
        <dbReference type="ARBA" id="ARBA00010772"/>
    </source>
</evidence>
<evidence type="ECO:0000259" key="15">
    <source>
        <dbReference type="Pfam" id="PF01238"/>
    </source>
</evidence>
<dbReference type="CDD" id="cd07011">
    <property type="entry name" value="cupin_PMI_type_I_N"/>
    <property type="match status" value="1"/>
</dbReference>
<gene>
    <name evidence="18" type="ORF">UTRI_06604_B</name>
</gene>
<dbReference type="Gene3D" id="2.60.120.10">
    <property type="entry name" value="Jelly Rolls"/>
    <property type="match status" value="2"/>
</dbReference>
<dbReference type="InterPro" id="IPR014710">
    <property type="entry name" value="RmlC-like_jellyroll"/>
</dbReference>
<dbReference type="InterPro" id="IPR001250">
    <property type="entry name" value="Man6P_Isoase-1"/>
</dbReference>
<evidence type="ECO:0000256" key="1">
    <source>
        <dbReference type="ARBA" id="ARBA00000757"/>
    </source>
</evidence>
<evidence type="ECO:0000256" key="10">
    <source>
        <dbReference type="PIRSR" id="PIRSR001480-1"/>
    </source>
</evidence>
<dbReference type="InterPro" id="IPR046457">
    <property type="entry name" value="PMI_typeI_cat"/>
</dbReference>
<evidence type="ECO:0000313" key="18">
    <source>
        <dbReference type="EMBL" id="SPO31690.1"/>
    </source>
</evidence>
<dbReference type="NCBIfam" id="TIGR00218">
    <property type="entry name" value="manA"/>
    <property type="match status" value="1"/>
</dbReference>
<evidence type="ECO:0000256" key="12">
    <source>
        <dbReference type="RuleBase" id="RU000611"/>
    </source>
</evidence>
<dbReference type="Pfam" id="PF20512">
    <property type="entry name" value="PMI_typeI_hel"/>
    <property type="match status" value="1"/>
</dbReference>
<evidence type="ECO:0000259" key="16">
    <source>
        <dbReference type="Pfam" id="PF20511"/>
    </source>
</evidence>
<dbReference type="UniPathway" id="UPA00126">
    <property type="reaction ID" value="UER00423"/>
</dbReference>
<dbReference type="GO" id="GO:0005975">
    <property type="term" value="P:carbohydrate metabolic process"/>
    <property type="evidence" value="ECO:0007669"/>
    <property type="project" value="InterPro"/>
</dbReference>
<reference evidence="18 19" key="1">
    <citation type="submission" date="2018-03" db="EMBL/GenBank/DDBJ databases">
        <authorList>
            <person name="Guldener U."/>
        </authorList>
    </citation>
    <scope>NUCLEOTIDE SEQUENCE [LARGE SCALE GENOMIC DNA]</scope>
    <source>
        <strain evidence="18 19">NBRC100155</strain>
    </source>
</reference>
<evidence type="ECO:0000256" key="5">
    <source>
        <dbReference type="ARBA" id="ARBA00011956"/>
    </source>
</evidence>
<evidence type="ECO:0000259" key="17">
    <source>
        <dbReference type="Pfam" id="PF20512"/>
    </source>
</evidence>
<dbReference type="Proteomes" id="UP000324022">
    <property type="component" value="Unassembled WGS sequence"/>
</dbReference>
<dbReference type="GO" id="GO:0008270">
    <property type="term" value="F:zinc ion binding"/>
    <property type="evidence" value="ECO:0007669"/>
    <property type="project" value="InterPro"/>
</dbReference>
<feature type="binding site" evidence="11">
    <location>
        <position position="142"/>
    </location>
    <ligand>
        <name>Zn(2+)</name>
        <dbReference type="ChEBI" id="CHEBI:29105"/>
    </ligand>
</feature>
<feature type="active site" evidence="10">
    <location>
        <position position="326"/>
    </location>
</feature>
<dbReference type="Pfam" id="PF20511">
    <property type="entry name" value="PMI_typeI_cat"/>
    <property type="match status" value="1"/>
</dbReference>
<dbReference type="Gene3D" id="1.10.441.10">
    <property type="entry name" value="Phosphomannose Isomerase, domain 2"/>
    <property type="match status" value="1"/>
</dbReference>